<reference evidence="2 3" key="1">
    <citation type="journal article" date="2016" name="Sci. Rep.">
        <title>Metabolic traits of an uncultured archaeal lineage -MSBL1- from brine pools of the Red Sea.</title>
        <authorList>
            <person name="Mwirichia R."/>
            <person name="Alam I."/>
            <person name="Rashid M."/>
            <person name="Vinu M."/>
            <person name="Ba-Alawi W."/>
            <person name="Anthony Kamau A."/>
            <person name="Kamanda Ngugi D."/>
            <person name="Goker M."/>
            <person name="Klenk H.P."/>
            <person name="Bajic V."/>
            <person name="Stingl U."/>
        </authorList>
    </citation>
    <scope>NUCLEOTIDE SEQUENCE [LARGE SCALE GENOMIC DNA]</scope>
    <source>
        <strain evidence="2">SCGC-AAA259I14</strain>
    </source>
</reference>
<dbReference type="InterPro" id="IPR046738">
    <property type="entry name" value="DUF6788"/>
</dbReference>
<sequence length="99" mass="11926">MKSRYKELKKKTYRLGELSLGSIQEKWKKCGDPDCRCARGEKHGPYYYLAYTDRDTGKTTTVYLQEEELPELRKRIKNYEKFRDELHELVEIEVEMRKG</sequence>
<keyword evidence="3" id="KW-1185">Reference proteome</keyword>
<evidence type="ECO:0000259" key="1">
    <source>
        <dbReference type="Pfam" id="PF20586"/>
    </source>
</evidence>
<protein>
    <recommendedName>
        <fullName evidence="1">DUF6788 domain-containing protein</fullName>
    </recommendedName>
</protein>
<name>A0A133UQB9_9EURY</name>
<evidence type="ECO:0000313" key="2">
    <source>
        <dbReference type="EMBL" id="KXA96316.1"/>
    </source>
</evidence>
<dbReference type="Pfam" id="PF20586">
    <property type="entry name" value="DUF6788"/>
    <property type="match status" value="1"/>
</dbReference>
<dbReference type="EMBL" id="LHXS01000072">
    <property type="protein sequence ID" value="KXA96316.1"/>
    <property type="molecule type" value="Genomic_DNA"/>
</dbReference>
<comment type="caution">
    <text evidence="2">The sequence shown here is derived from an EMBL/GenBank/DDBJ whole genome shotgun (WGS) entry which is preliminary data.</text>
</comment>
<dbReference type="Proteomes" id="UP000070414">
    <property type="component" value="Unassembled WGS sequence"/>
</dbReference>
<accession>A0A133UQB9</accession>
<feature type="domain" description="DUF6788" evidence="1">
    <location>
        <begin position="5"/>
        <end position="74"/>
    </location>
</feature>
<gene>
    <name evidence="2" type="ORF">AKJ38_03475</name>
</gene>
<proteinExistence type="predicted"/>
<dbReference type="AlphaFoldDB" id="A0A133UQB9"/>
<organism evidence="2 3">
    <name type="scientific">candidate division MSBL1 archaeon SCGC-AAA259I14</name>
    <dbReference type="NCBI Taxonomy" id="1698268"/>
    <lineage>
        <taxon>Archaea</taxon>
        <taxon>Methanobacteriati</taxon>
        <taxon>Methanobacteriota</taxon>
        <taxon>candidate division MSBL1</taxon>
    </lineage>
</organism>
<evidence type="ECO:0000313" key="3">
    <source>
        <dbReference type="Proteomes" id="UP000070414"/>
    </source>
</evidence>